<dbReference type="OrthoDB" id="9794782at2"/>
<evidence type="ECO:0000313" key="4">
    <source>
        <dbReference type="EMBL" id="ADY57434.1"/>
    </source>
</evidence>
<dbReference type="STRING" id="645991.Sgly_3168"/>
<comment type="subcellular location">
    <subcellularLocation>
        <location evidence="2">Cytoplasm</location>
    </subcellularLocation>
</comment>
<proteinExistence type="inferred from homology"/>
<accession>F0T1L0</accession>
<dbReference type="PANTHER" id="PTHR46268:SF6">
    <property type="entry name" value="UNIVERSAL STRESS PROTEIN UP12"/>
    <property type="match status" value="1"/>
</dbReference>
<reference evidence="5" key="2">
    <citation type="submission" date="2011-02" db="EMBL/GenBank/DDBJ databases">
        <title>The complete genome of Syntrophobotulus glycolicus DSM 8271.</title>
        <authorList>
            <person name="Lucas S."/>
            <person name="Copeland A."/>
            <person name="Lapidus A."/>
            <person name="Bruce D."/>
            <person name="Goodwin L."/>
            <person name="Pitluck S."/>
            <person name="Kyrpides N."/>
            <person name="Mavromatis K."/>
            <person name="Pagani I."/>
            <person name="Ivanova N."/>
            <person name="Mikhailova N."/>
            <person name="Chertkov O."/>
            <person name="Held B."/>
            <person name="Detter J.C."/>
            <person name="Tapia R."/>
            <person name="Han C."/>
            <person name="Land M."/>
            <person name="Hauser L."/>
            <person name="Markowitz V."/>
            <person name="Cheng J.-F."/>
            <person name="Hugenholtz P."/>
            <person name="Woyke T."/>
            <person name="Wu D."/>
            <person name="Spring S."/>
            <person name="Schroeder M."/>
            <person name="Brambilla E."/>
            <person name="Klenk H.-P."/>
            <person name="Eisen J.A."/>
        </authorList>
    </citation>
    <scope>NUCLEOTIDE SEQUENCE [LARGE SCALE GENOMIC DNA]</scope>
    <source>
        <strain evidence="5">DSM 8271 / FlGlyR</strain>
    </source>
</reference>
<evidence type="ECO:0000256" key="1">
    <source>
        <dbReference type="ARBA" id="ARBA00008791"/>
    </source>
</evidence>
<protein>
    <recommendedName>
        <fullName evidence="2">Universal stress protein</fullName>
    </recommendedName>
</protein>
<feature type="domain" description="UspA" evidence="3">
    <location>
        <begin position="1"/>
        <end position="141"/>
    </location>
</feature>
<dbReference type="KEGG" id="sgy:Sgly_3168"/>
<dbReference type="EMBL" id="CP002547">
    <property type="protein sequence ID" value="ADY57434.1"/>
    <property type="molecule type" value="Genomic_DNA"/>
</dbReference>
<dbReference type="PANTHER" id="PTHR46268">
    <property type="entry name" value="STRESS RESPONSE PROTEIN NHAX"/>
    <property type="match status" value="1"/>
</dbReference>
<gene>
    <name evidence="4" type="ordered locus">Sgly_3168</name>
</gene>
<dbReference type="GO" id="GO:0005737">
    <property type="term" value="C:cytoplasm"/>
    <property type="evidence" value="ECO:0007669"/>
    <property type="project" value="UniProtKB-SubCell"/>
</dbReference>
<dbReference type="PIRSF" id="PIRSF006276">
    <property type="entry name" value="UspA"/>
    <property type="match status" value="1"/>
</dbReference>
<keyword evidence="5" id="KW-1185">Reference proteome</keyword>
<evidence type="ECO:0000256" key="2">
    <source>
        <dbReference type="PIRNR" id="PIRNR006276"/>
    </source>
</evidence>
<name>F0T1L0_SYNGF</name>
<dbReference type="InterPro" id="IPR006015">
    <property type="entry name" value="Universal_stress_UspA"/>
</dbReference>
<sequence>MFKKILVPTDISDFSKRALSTALEVADRFKAEVELLHVVPLATDFLLSEASYGVAVDQNELNKSGEAVLEASIEGFKINGLFKKKVIAGHPVTEILKEVEEENIDLLVMGHHGYGAISGSLMGSVSQRVLHKAKCPVMIVK</sequence>
<dbReference type="eggNOG" id="COG0589">
    <property type="taxonomic scope" value="Bacteria"/>
</dbReference>
<reference evidence="4 5" key="1">
    <citation type="journal article" date="2011" name="Stand. Genomic Sci.">
        <title>Complete genome sequence of Syntrophobotulus glycolicus type strain (FlGlyR).</title>
        <authorList>
            <person name="Han C."/>
            <person name="Mwirichia R."/>
            <person name="Chertkov O."/>
            <person name="Held B."/>
            <person name="Lapidus A."/>
            <person name="Nolan M."/>
            <person name="Lucas S."/>
            <person name="Hammon N."/>
            <person name="Deshpande S."/>
            <person name="Cheng J.F."/>
            <person name="Tapia R."/>
            <person name="Goodwin L."/>
            <person name="Pitluck S."/>
            <person name="Huntemann M."/>
            <person name="Liolios K."/>
            <person name="Ivanova N."/>
            <person name="Pagani I."/>
            <person name="Mavromatis K."/>
            <person name="Ovchinikova G."/>
            <person name="Pati A."/>
            <person name="Chen A."/>
            <person name="Palaniappan K."/>
            <person name="Land M."/>
            <person name="Hauser L."/>
            <person name="Brambilla E.M."/>
            <person name="Rohde M."/>
            <person name="Spring S."/>
            <person name="Sikorski J."/>
            <person name="Goker M."/>
            <person name="Woyke T."/>
            <person name="Bristow J."/>
            <person name="Eisen J.A."/>
            <person name="Markowitz V."/>
            <person name="Hugenholtz P."/>
            <person name="Kyrpides N.C."/>
            <person name="Klenk H.P."/>
            <person name="Detter J.C."/>
        </authorList>
    </citation>
    <scope>NUCLEOTIDE SEQUENCE [LARGE SCALE GENOMIC DNA]</scope>
    <source>
        <strain evidence="5">DSM 8271 / FlGlyR</strain>
    </source>
</reference>
<dbReference type="RefSeq" id="WP_013626159.1">
    <property type="nucleotide sequence ID" value="NC_015172.1"/>
</dbReference>
<comment type="similarity">
    <text evidence="1 2">Belongs to the universal stress protein A family.</text>
</comment>
<evidence type="ECO:0000259" key="3">
    <source>
        <dbReference type="Pfam" id="PF00582"/>
    </source>
</evidence>
<dbReference type="InterPro" id="IPR014729">
    <property type="entry name" value="Rossmann-like_a/b/a_fold"/>
</dbReference>
<dbReference type="CDD" id="cd00293">
    <property type="entry name" value="USP-like"/>
    <property type="match status" value="1"/>
</dbReference>
<dbReference type="SUPFAM" id="SSF52402">
    <property type="entry name" value="Adenine nucleotide alpha hydrolases-like"/>
    <property type="match status" value="1"/>
</dbReference>
<dbReference type="HOGENOM" id="CLU_049301_11_2_9"/>
<dbReference type="AlphaFoldDB" id="F0T1L0"/>
<dbReference type="Proteomes" id="UP000007488">
    <property type="component" value="Chromosome"/>
</dbReference>
<dbReference type="PRINTS" id="PR01438">
    <property type="entry name" value="UNVRSLSTRESS"/>
</dbReference>
<dbReference type="Pfam" id="PF00582">
    <property type="entry name" value="Usp"/>
    <property type="match status" value="1"/>
</dbReference>
<organism evidence="4 5">
    <name type="scientific">Syntrophobotulus glycolicus (strain DSM 8271 / FlGlyR)</name>
    <dbReference type="NCBI Taxonomy" id="645991"/>
    <lineage>
        <taxon>Bacteria</taxon>
        <taxon>Bacillati</taxon>
        <taxon>Bacillota</taxon>
        <taxon>Clostridia</taxon>
        <taxon>Eubacteriales</taxon>
        <taxon>Desulfitobacteriaceae</taxon>
        <taxon>Syntrophobotulus</taxon>
    </lineage>
</organism>
<dbReference type="InterPro" id="IPR006016">
    <property type="entry name" value="UspA"/>
</dbReference>
<keyword evidence="2" id="KW-0963">Cytoplasm</keyword>
<dbReference type="Gene3D" id="3.40.50.620">
    <property type="entry name" value="HUPs"/>
    <property type="match status" value="1"/>
</dbReference>
<evidence type="ECO:0000313" key="5">
    <source>
        <dbReference type="Proteomes" id="UP000007488"/>
    </source>
</evidence>